<dbReference type="SMART" id="SM00714">
    <property type="entry name" value="LITAF"/>
    <property type="match status" value="1"/>
</dbReference>
<keyword evidence="7" id="KW-0472">Membrane</keyword>
<evidence type="ECO:0000313" key="10">
    <source>
        <dbReference type="Proteomes" id="UP000069272"/>
    </source>
</evidence>
<sequence length="164" mass="17668">MSEKGAAGYQTEPLNQPPYPAQQQPPYPAQQQPPGYVPQIPQGTTYPHPPSGAPNYAHPAPPPPYDANSNVMPGIPPPGVTTYVQVVTRPQVGPDPSAMMCPSCSKHVVTRLDYDSTTKTHIAAGLLCLFGCWPCFWIPYVVDSCKSANHYCPNCGAYIGTYHA</sequence>
<dbReference type="AlphaFoldDB" id="A0A182F3N0"/>
<evidence type="ECO:0000256" key="6">
    <source>
        <dbReference type="ARBA" id="ARBA00022833"/>
    </source>
</evidence>
<proteinExistence type="inferred from homology"/>
<evidence type="ECO:0000256" key="1">
    <source>
        <dbReference type="ARBA" id="ARBA00004414"/>
    </source>
</evidence>
<evidence type="ECO:0000256" key="4">
    <source>
        <dbReference type="ARBA" id="ARBA00005975"/>
    </source>
</evidence>
<dbReference type="GO" id="GO:0008270">
    <property type="term" value="F:zinc ion binding"/>
    <property type="evidence" value="ECO:0007669"/>
    <property type="project" value="TreeGrafter"/>
</dbReference>
<feature type="region of interest" description="Disordered" evidence="8">
    <location>
        <begin position="1"/>
        <end position="72"/>
    </location>
</feature>
<keyword evidence="10" id="KW-1185">Reference proteome</keyword>
<keyword evidence="6" id="KW-0862">Zinc</keyword>
<reference evidence="9 10" key="1">
    <citation type="journal article" date="2017" name="G3 (Bethesda)">
        <title>The Physical Genome Mapping of Anopheles albimanus Corrected Scaffold Misassemblies and Identified Interarm Rearrangements in Genus Anopheles.</title>
        <authorList>
            <person name="Artemov G.N."/>
            <person name="Peery A.N."/>
            <person name="Jiang X."/>
            <person name="Tu Z."/>
            <person name="Stegniy V.N."/>
            <person name="Sharakhova M.V."/>
            <person name="Sharakhov I.V."/>
        </authorList>
    </citation>
    <scope>NUCLEOTIDE SEQUENCE [LARGE SCALE GENOMIC DNA]</scope>
    <source>
        <strain evidence="9 10">ALBI9_A</strain>
    </source>
</reference>
<dbReference type="Proteomes" id="UP000069272">
    <property type="component" value="Chromosome 2L"/>
</dbReference>
<dbReference type="GO" id="GO:0005765">
    <property type="term" value="C:lysosomal membrane"/>
    <property type="evidence" value="ECO:0007669"/>
    <property type="project" value="UniProtKB-SubCell"/>
</dbReference>
<dbReference type="PANTHER" id="PTHR23292">
    <property type="entry name" value="LIPOPOLYSACCHARIDE-INDUCED TUMOR NECROSIS FACTOR-ALPHA FACTOR"/>
    <property type="match status" value="1"/>
</dbReference>
<dbReference type="VEuPathDB" id="VectorBase:AALB20_034352"/>
<accession>A0A182F3N0</accession>
<evidence type="ECO:0000256" key="5">
    <source>
        <dbReference type="ARBA" id="ARBA00022723"/>
    </source>
</evidence>
<dbReference type="STRING" id="7167.A0A182F3N0"/>
<dbReference type="InterPro" id="IPR037519">
    <property type="entry name" value="LITAF_fam"/>
</dbReference>
<dbReference type="VEuPathDB" id="VectorBase:AALB001070"/>
<reference evidence="9" key="2">
    <citation type="submission" date="2022-08" db="UniProtKB">
        <authorList>
            <consortium name="EnsemblMetazoa"/>
        </authorList>
    </citation>
    <scope>IDENTIFICATION</scope>
    <source>
        <strain evidence="9">STECLA/ALBI9_A</strain>
    </source>
</reference>
<comment type="subcellular location">
    <subcellularLocation>
        <location evidence="2">Endosome membrane</location>
        <topology evidence="2">Peripheral membrane protein</topology>
    </subcellularLocation>
    <subcellularLocation>
        <location evidence="1">Late endosome membrane</location>
    </subcellularLocation>
    <subcellularLocation>
        <location evidence="3">Lysosome membrane</location>
        <topology evidence="3">Peripheral membrane protein</topology>
        <orientation evidence="3">Cytoplasmic side</orientation>
    </subcellularLocation>
</comment>
<dbReference type="GO" id="GO:0031902">
    <property type="term" value="C:late endosome membrane"/>
    <property type="evidence" value="ECO:0007669"/>
    <property type="project" value="UniProtKB-SubCell"/>
</dbReference>
<feature type="compositionally biased region" description="Pro residues" evidence="8">
    <location>
        <begin position="15"/>
        <end position="28"/>
    </location>
</feature>
<keyword evidence="5" id="KW-0479">Metal-binding</keyword>
<evidence type="ECO:0000256" key="7">
    <source>
        <dbReference type="ARBA" id="ARBA00023136"/>
    </source>
</evidence>
<evidence type="ECO:0000313" key="9">
    <source>
        <dbReference type="EnsemblMetazoa" id="AALB001070-PA"/>
    </source>
</evidence>
<comment type="similarity">
    <text evidence="4">Belongs to the CDIP1/LITAF family.</text>
</comment>
<dbReference type="PROSITE" id="PS51837">
    <property type="entry name" value="LITAF"/>
    <property type="match status" value="1"/>
</dbReference>
<name>A0A182F3N0_ANOAL</name>
<protein>
    <submittedName>
        <fullName evidence="9">Uncharacterized protein</fullName>
    </submittedName>
</protein>
<evidence type="ECO:0000256" key="2">
    <source>
        <dbReference type="ARBA" id="ARBA00004481"/>
    </source>
</evidence>
<evidence type="ECO:0000256" key="3">
    <source>
        <dbReference type="ARBA" id="ARBA00004630"/>
    </source>
</evidence>
<dbReference type="PANTHER" id="PTHR23292:SF14">
    <property type="entry name" value="FI16615P1-RELATED"/>
    <property type="match status" value="1"/>
</dbReference>
<dbReference type="EnsemblMetazoa" id="AALB001070-RA">
    <property type="protein sequence ID" value="AALB001070-PA"/>
    <property type="gene ID" value="AALB001070"/>
</dbReference>
<dbReference type="InterPro" id="IPR006629">
    <property type="entry name" value="LITAF"/>
</dbReference>
<organism evidence="9 10">
    <name type="scientific">Anopheles albimanus</name>
    <name type="common">New world malaria mosquito</name>
    <dbReference type="NCBI Taxonomy" id="7167"/>
    <lineage>
        <taxon>Eukaryota</taxon>
        <taxon>Metazoa</taxon>
        <taxon>Ecdysozoa</taxon>
        <taxon>Arthropoda</taxon>
        <taxon>Hexapoda</taxon>
        <taxon>Insecta</taxon>
        <taxon>Pterygota</taxon>
        <taxon>Neoptera</taxon>
        <taxon>Endopterygota</taxon>
        <taxon>Diptera</taxon>
        <taxon>Nematocera</taxon>
        <taxon>Culicoidea</taxon>
        <taxon>Culicidae</taxon>
        <taxon>Anophelinae</taxon>
        <taxon>Anopheles</taxon>
    </lineage>
</organism>
<evidence type="ECO:0000256" key="8">
    <source>
        <dbReference type="SAM" id="MobiDB-lite"/>
    </source>
</evidence>
<dbReference type="Pfam" id="PF10601">
    <property type="entry name" value="zf-LITAF-like"/>
    <property type="match status" value="1"/>
</dbReference>